<dbReference type="Gene3D" id="3.90.180.10">
    <property type="entry name" value="Medium-chain alcohol dehydrogenases, catalytic domain"/>
    <property type="match status" value="1"/>
</dbReference>
<evidence type="ECO:0000313" key="2">
    <source>
        <dbReference type="Proteomes" id="UP000653644"/>
    </source>
</evidence>
<name>A0ABQ3D8E6_9ACTN</name>
<dbReference type="RefSeq" id="WP_189894335.1">
    <property type="nucleotide sequence ID" value="NZ_BMVN01000055.1"/>
</dbReference>
<dbReference type="PANTHER" id="PTHR45033">
    <property type="match status" value="1"/>
</dbReference>
<keyword evidence="2" id="KW-1185">Reference proteome</keyword>
<dbReference type="SUPFAM" id="SSF51735">
    <property type="entry name" value="NAD(P)-binding Rossmann-fold domains"/>
    <property type="match status" value="1"/>
</dbReference>
<dbReference type="Pfam" id="PF13602">
    <property type="entry name" value="ADH_zinc_N_2"/>
    <property type="match status" value="1"/>
</dbReference>
<dbReference type="Proteomes" id="UP000653644">
    <property type="component" value="Unassembled WGS sequence"/>
</dbReference>
<protein>
    <recommendedName>
        <fullName evidence="3">Alcohol dehydrogenase-like C-terminal domain-containing protein</fullName>
    </recommendedName>
</protein>
<dbReference type="Gene3D" id="3.40.50.720">
    <property type="entry name" value="NAD(P)-binding Rossmann-like Domain"/>
    <property type="match status" value="2"/>
</dbReference>
<dbReference type="EMBL" id="BMVN01000055">
    <property type="protein sequence ID" value="GHA65619.1"/>
    <property type="molecule type" value="Genomic_DNA"/>
</dbReference>
<organism evidence="1 2">
    <name type="scientific">Streptomyces canarius</name>
    <dbReference type="NCBI Taxonomy" id="285453"/>
    <lineage>
        <taxon>Bacteria</taxon>
        <taxon>Bacillati</taxon>
        <taxon>Actinomycetota</taxon>
        <taxon>Actinomycetes</taxon>
        <taxon>Kitasatosporales</taxon>
        <taxon>Streptomycetaceae</taxon>
        <taxon>Streptomyces</taxon>
    </lineage>
</organism>
<evidence type="ECO:0000313" key="1">
    <source>
        <dbReference type="EMBL" id="GHA65619.1"/>
    </source>
</evidence>
<dbReference type="InterPro" id="IPR052711">
    <property type="entry name" value="Zinc_ADH-like"/>
</dbReference>
<dbReference type="PANTHER" id="PTHR45033:SF2">
    <property type="entry name" value="ZINC-TYPE ALCOHOL DEHYDROGENASE-LIKE PROTEIN C1773.06C"/>
    <property type="match status" value="1"/>
</dbReference>
<comment type="caution">
    <text evidence="1">The sequence shown here is derived from an EMBL/GenBank/DDBJ whole genome shotgun (WGS) entry which is preliminary data.</text>
</comment>
<accession>A0ABQ3D8E6</accession>
<dbReference type="InterPro" id="IPR036291">
    <property type="entry name" value="NAD(P)-bd_dom_sf"/>
</dbReference>
<proteinExistence type="predicted"/>
<gene>
    <name evidence="1" type="ORF">GCM10010345_81930</name>
</gene>
<reference evidence="2" key="1">
    <citation type="journal article" date="2019" name="Int. J. Syst. Evol. Microbiol.">
        <title>The Global Catalogue of Microorganisms (GCM) 10K type strain sequencing project: providing services to taxonomists for standard genome sequencing and annotation.</title>
        <authorList>
            <consortium name="The Broad Institute Genomics Platform"/>
            <consortium name="The Broad Institute Genome Sequencing Center for Infectious Disease"/>
            <person name="Wu L."/>
            <person name="Ma J."/>
        </authorList>
    </citation>
    <scope>NUCLEOTIDE SEQUENCE [LARGE SCALE GENOMIC DNA]</scope>
    <source>
        <strain evidence="2">JCM 4733</strain>
    </source>
</reference>
<sequence>MAATSAWGVLRAGEVRPGATVLLLGTGGVSLFAPQFAKAAGARVIVTSCSDAKLSRSGRRDRGAETFPRSLSAVAVGGTIGVVGFVSGFELRFPGLPLDLKTIRLTGTNCGPVATFRDMVRAVAQPRIEPVLDTTVEFPDAHAAYRRLEQGGALGKVVVTVG</sequence>
<evidence type="ECO:0008006" key="3">
    <source>
        <dbReference type="Google" id="ProtNLM"/>
    </source>
</evidence>